<dbReference type="AlphaFoldDB" id="G8JQV9"/>
<dbReference type="OMA" id="VWKHDDP"/>
<proteinExistence type="inferred from homology"/>
<evidence type="ECO:0000313" key="6">
    <source>
        <dbReference type="Proteomes" id="UP000006790"/>
    </source>
</evidence>
<dbReference type="STRING" id="931890.G8JQV9"/>
<dbReference type="PANTHER" id="PTHR13213:SF2">
    <property type="entry name" value="MYB-BINDING PROTEIN 1A"/>
    <property type="match status" value="1"/>
</dbReference>
<dbReference type="GO" id="GO:0009303">
    <property type="term" value="P:rRNA transcription"/>
    <property type="evidence" value="ECO:0007669"/>
    <property type="project" value="EnsemblFungi"/>
</dbReference>
<dbReference type="OrthoDB" id="342531at2759"/>
<dbReference type="InterPro" id="IPR007015">
    <property type="entry name" value="DNA_pol_V/MYBBP1A"/>
</dbReference>
<dbReference type="GO" id="GO:0006364">
    <property type="term" value="P:rRNA processing"/>
    <property type="evidence" value="ECO:0007669"/>
    <property type="project" value="EnsemblFungi"/>
</dbReference>
<feature type="region of interest" description="Disordered" evidence="4">
    <location>
        <begin position="728"/>
        <end position="758"/>
    </location>
</feature>
<dbReference type="GO" id="GO:0090070">
    <property type="term" value="P:positive regulation of ribosome biogenesis"/>
    <property type="evidence" value="ECO:0007669"/>
    <property type="project" value="EnsemblFungi"/>
</dbReference>
<reference evidence="6" key="1">
    <citation type="journal article" date="2012" name="G3 (Bethesda)">
        <title>Pichia sorbitophila, an interspecies yeast hybrid reveals early steps of genome resolution following polyploidization.</title>
        <authorList>
            <person name="Leh Louis V."/>
            <person name="Despons L."/>
            <person name="Friedrich A."/>
            <person name="Martin T."/>
            <person name="Durrens P."/>
            <person name="Casaregola S."/>
            <person name="Neuveglise C."/>
            <person name="Fairhead C."/>
            <person name="Marck C."/>
            <person name="Cruz J.A."/>
            <person name="Straub M.L."/>
            <person name="Kugler V."/>
            <person name="Sacerdot C."/>
            <person name="Uzunov Z."/>
            <person name="Thierry A."/>
            <person name="Weiss S."/>
            <person name="Bleykasten C."/>
            <person name="De Montigny J."/>
            <person name="Jacques N."/>
            <person name="Jung P."/>
            <person name="Lemaire M."/>
            <person name="Mallet S."/>
            <person name="Morel G."/>
            <person name="Richard G.F."/>
            <person name="Sarkar A."/>
            <person name="Savel G."/>
            <person name="Schacherer J."/>
            <person name="Seret M.L."/>
            <person name="Talla E."/>
            <person name="Samson G."/>
            <person name="Jubin C."/>
            <person name="Poulain J."/>
            <person name="Vacherie B."/>
            <person name="Barbe V."/>
            <person name="Pelletier E."/>
            <person name="Sherman D.J."/>
            <person name="Westhof E."/>
            <person name="Weissenbach J."/>
            <person name="Baret P.V."/>
            <person name="Wincker P."/>
            <person name="Gaillardin C."/>
            <person name="Dujon B."/>
            <person name="Souciet J.L."/>
        </authorList>
    </citation>
    <scope>NUCLEOTIDE SEQUENCE [LARGE SCALE GENOMIC DNA]</scope>
    <source>
        <strain evidence="6">CBS 270.75 / DBVPG 7215 / KCTC 17166 / NRRL Y-17582</strain>
    </source>
</reference>
<comment type="similarity">
    <text evidence="2">Belongs to the MYBBP1A family.</text>
</comment>
<comment type="subcellular location">
    <subcellularLocation>
        <location evidence="1">Nucleus</location>
    </subcellularLocation>
</comment>
<dbReference type="FunCoup" id="G8JQV9">
    <property type="interactions" value="401"/>
</dbReference>
<dbReference type="SUPFAM" id="SSF48371">
    <property type="entry name" value="ARM repeat"/>
    <property type="match status" value="1"/>
</dbReference>
<dbReference type="InParanoid" id="G8JQV9"/>
<evidence type="ECO:0000256" key="3">
    <source>
        <dbReference type="ARBA" id="ARBA00023242"/>
    </source>
</evidence>
<keyword evidence="3" id="KW-0539">Nucleus</keyword>
<dbReference type="GO" id="GO:0006355">
    <property type="term" value="P:regulation of DNA-templated transcription"/>
    <property type="evidence" value="ECO:0007669"/>
    <property type="project" value="InterPro"/>
</dbReference>
<accession>G8JQV9</accession>
<protein>
    <recommendedName>
        <fullName evidence="7">DNA polymerase V</fullName>
    </recommendedName>
</protein>
<sequence length="1027" mass="116329">MKQVNRDLFYRLASDIEEERVKAAVGIVNELSEIVEQDNEQEWQYVLGRLIKGLASARQGARLGFSMCLSEVVTLGLEKGRLESVEVYIGQLFEKLADGHVKNGKEERGLVFGKLFGLQALLNEPLFGRIFMDGKVIDLQFTVLFMDHLVKLALSKTWLREPCLFTLYQLIEKLSSKFTEVGHLEAIFKLLDHHKLTLTNEGLAIYLLLIYECVETKSLLIKSKILSKITLRSCWKNNDPLSKGNVTILSSVLKDIIPVEDNVMKQKGSWAPRLHFVWDILIPILCRQQEIPGAAEHVPKKRKTDKKDKIEKVRAPLSFSEFWQVVVDESFFNAKASSERKYLGLLIIEKAMQCVPSSYVPSIFSKNIMRTLINQSSESTRNLHKISTNVLKNIVSICESDPTKVLPVVNSLWFGPNGSINFDILTKSKTMDSIIAVQGLKSEHLASLVALIVSEIDKESSPVSKVRYLLDILLHIVQAHKLKADMFWTKPLLSSIVKLSFFNDKLSDFEDVDLDAHADADAESKKIPVLSRERLFSILGQLIPTSKQNVDGPTWPYVTLQIVIAEEHRRSLIFKLDEELQQTKEHALKAINDIRKKSQESPQASELCGLELLLGVTILQMYSGDAESASILEELTTFYKSIDTKPNGLVGITEILLSMVAQKKAVLRRLTLIVWESLIDKIEGDELNLLFDILSVRENKQGFAALFEAADEYVEVDDDEINEDVDISHENCDSSDHNDSHSSSYFEECGSNEEDSGNNGYNEYIDKINKETTSALADALKLPENMIDENGDVGFEDFDDGDEEEEEEESMDDEAMMELDGQLSEIFKRRKEALSKVPTGNKRKLEVRESRESVISFKHRVLDMLEIYCKYVVRLAGKSQQCEASKLLNIHSMIDPLLKCIQQTIDRPLAEKAAKLLKNHICKLKLEPFKGCVDEVSEIVFLSLENIHNSMLAKKPGQFQQLYFGACSTSSLFLGKILVVTKPDEVTYNRIIDIYSQSIKNWTVKGKFGPNFFIDFINWLASKRSKN</sequence>
<dbReference type="GeneID" id="11470851"/>
<dbReference type="eggNOG" id="KOG1926">
    <property type="taxonomic scope" value="Eukaryota"/>
</dbReference>
<dbReference type="Pfam" id="PF04931">
    <property type="entry name" value="DNA_pol_phi"/>
    <property type="match status" value="1"/>
</dbReference>
<evidence type="ECO:0000256" key="1">
    <source>
        <dbReference type="ARBA" id="ARBA00004123"/>
    </source>
</evidence>
<evidence type="ECO:0000256" key="4">
    <source>
        <dbReference type="SAM" id="MobiDB-lite"/>
    </source>
</evidence>
<evidence type="ECO:0000313" key="5">
    <source>
        <dbReference type="EMBL" id="AET38528.1"/>
    </source>
</evidence>
<dbReference type="Proteomes" id="UP000006790">
    <property type="component" value="Chromosome 3"/>
</dbReference>
<evidence type="ECO:0000256" key="2">
    <source>
        <dbReference type="ARBA" id="ARBA00006809"/>
    </source>
</evidence>
<feature type="region of interest" description="Disordered" evidence="4">
    <location>
        <begin position="790"/>
        <end position="813"/>
    </location>
</feature>
<dbReference type="GO" id="GO:0032040">
    <property type="term" value="C:small-subunit processome"/>
    <property type="evidence" value="ECO:0007669"/>
    <property type="project" value="EnsemblFungi"/>
</dbReference>
<dbReference type="GO" id="GO:0042134">
    <property type="term" value="F:rRNA primary transcript binding"/>
    <property type="evidence" value="ECO:0007669"/>
    <property type="project" value="EnsemblFungi"/>
</dbReference>
<keyword evidence="6" id="KW-1185">Reference proteome</keyword>
<dbReference type="PANTHER" id="PTHR13213">
    <property type="entry name" value="MYB-BINDING PROTEIN 1A FAMILY MEMBER"/>
    <property type="match status" value="1"/>
</dbReference>
<name>G8JQV9_ERECY</name>
<dbReference type="GO" id="GO:0000182">
    <property type="term" value="F:rDNA binding"/>
    <property type="evidence" value="ECO:0007669"/>
    <property type="project" value="EnsemblFungi"/>
</dbReference>
<dbReference type="HOGENOM" id="CLU_005212_1_0_1"/>
<evidence type="ECO:0008006" key="7">
    <source>
        <dbReference type="Google" id="ProtNLM"/>
    </source>
</evidence>
<gene>
    <name evidence="5" type="ordered locus">Ecym_3009</name>
</gene>
<dbReference type="GO" id="GO:0000027">
    <property type="term" value="P:ribosomal large subunit assembly"/>
    <property type="evidence" value="ECO:0007669"/>
    <property type="project" value="EnsemblFungi"/>
</dbReference>
<dbReference type="EMBL" id="CP002499">
    <property type="protein sequence ID" value="AET38528.1"/>
    <property type="molecule type" value="Genomic_DNA"/>
</dbReference>
<dbReference type="InterPro" id="IPR016024">
    <property type="entry name" value="ARM-type_fold"/>
</dbReference>
<feature type="compositionally biased region" description="Basic and acidic residues" evidence="4">
    <location>
        <begin position="728"/>
        <end position="740"/>
    </location>
</feature>
<dbReference type="KEGG" id="erc:Ecym_3009"/>
<dbReference type="RefSeq" id="XP_003645345.1">
    <property type="nucleotide sequence ID" value="XM_003645297.1"/>
</dbReference>
<organism evidence="5 6">
    <name type="scientific">Eremothecium cymbalariae (strain CBS 270.75 / DBVPG 7215 / KCTC 17166 / NRRL Y-17582)</name>
    <name type="common">Yeast</name>
    <dbReference type="NCBI Taxonomy" id="931890"/>
    <lineage>
        <taxon>Eukaryota</taxon>
        <taxon>Fungi</taxon>
        <taxon>Dikarya</taxon>
        <taxon>Ascomycota</taxon>
        <taxon>Saccharomycotina</taxon>
        <taxon>Saccharomycetes</taxon>
        <taxon>Saccharomycetales</taxon>
        <taxon>Saccharomycetaceae</taxon>
        <taxon>Eremothecium</taxon>
    </lineage>
</organism>